<name>A0A0F8Z3M2_9ZZZZ</name>
<accession>A0A0F8Z3M2</accession>
<dbReference type="AlphaFoldDB" id="A0A0F8Z3M2"/>
<dbReference type="EMBL" id="LAZR01065871">
    <property type="protein sequence ID" value="KKK54681.1"/>
    <property type="molecule type" value="Genomic_DNA"/>
</dbReference>
<organism evidence="1">
    <name type="scientific">marine sediment metagenome</name>
    <dbReference type="NCBI Taxonomy" id="412755"/>
    <lineage>
        <taxon>unclassified sequences</taxon>
        <taxon>metagenomes</taxon>
        <taxon>ecological metagenomes</taxon>
    </lineage>
</organism>
<protein>
    <submittedName>
        <fullName evidence="1">Uncharacterized protein</fullName>
    </submittedName>
</protein>
<proteinExistence type="predicted"/>
<feature type="non-terminal residue" evidence="1">
    <location>
        <position position="1"/>
    </location>
</feature>
<reference evidence="1" key="1">
    <citation type="journal article" date="2015" name="Nature">
        <title>Complex archaea that bridge the gap between prokaryotes and eukaryotes.</title>
        <authorList>
            <person name="Spang A."/>
            <person name="Saw J.H."/>
            <person name="Jorgensen S.L."/>
            <person name="Zaremba-Niedzwiedzka K."/>
            <person name="Martijn J."/>
            <person name="Lind A.E."/>
            <person name="van Eijk R."/>
            <person name="Schleper C."/>
            <person name="Guy L."/>
            <person name="Ettema T.J."/>
        </authorList>
    </citation>
    <scope>NUCLEOTIDE SEQUENCE</scope>
</reference>
<evidence type="ECO:0000313" key="1">
    <source>
        <dbReference type="EMBL" id="KKK54681.1"/>
    </source>
</evidence>
<comment type="caution">
    <text evidence="1">The sequence shown here is derived from an EMBL/GenBank/DDBJ whole genome shotgun (WGS) entry which is preliminary data.</text>
</comment>
<sequence>HFAGDDNIKELPIVLEELLRIS</sequence>
<gene>
    <name evidence="1" type="ORF">LCGC14_3082240</name>
</gene>